<reference evidence="1 2" key="1">
    <citation type="submission" date="2017-02" db="EMBL/GenBank/DDBJ databases">
        <authorList>
            <person name="Peterson S.W."/>
        </authorList>
    </citation>
    <scope>NUCLEOTIDE SEQUENCE [LARGE SCALE GENOMIC DNA]</scope>
    <source>
        <strain evidence="1 2">S285</strain>
    </source>
</reference>
<gene>
    <name evidence="1" type="ORF">B1812_05785</name>
</gene>
<dbReference type="RefSeq" id="WP_085770735.1">
    <property type="nucleotide sequence ID" value="NZ_AP027149.1"/>
</dbReference>
<dbReference type="AlphaFoldDB" id="A0A1W6MSS5"/>
<evidence type="ECO:0000313" key="2">
    <source>
        <dbReference type="Proteomes" id="UP000193978"/>
    </source>
</evidence>
<proteinExistence type="predicted"/>
<dbReference type="KEGG" id="mbry:B1812_05785"/>
<accession>A0A1W6MSS5</accession>
<evidence type="ECO:0000313" key="1">
    <source>
        <dbReference type="EMBL" id="ARN80661.1"/>
    </source>
</evidence>
<sequence>MIFDWFRESPAHRDAITADARALIEEHGEHALFEARYLALREYEGGPLGDRPRGHWGEVRDEVRRLTQRP</sequence>
<keyword evidence="2" id="KW-1185">Reference proteome</keyword>
<protein>
    <submittedName>
        <fullName evidence="1">Uncharacterized protein</fullName>
    </submittedName>
</protein>
<dbReference type="Proteomes" id="UP000193978">
    <property type="component" value="Chromosome"/>
</dbReference>
<organism evidence="1 2">
    <name type="scientific">Methylocystis bryophila</name>
    <dbReference type="NCBI Taxonomy" id="655015"/>
    <lineage>
        <taxon>Bacteria</taxon>
        <taxon>Pseudomonadati</taxon>
        <taxon>Pseudomonadota</taxon>
        <taxon>Alphaproteobacteria</taxon>
        <taxon>Hyphomicrobiales</taxon>
        <taxon>Methylocystaceae</taxon>
        <taxon>Methylocystis</taxon>
    </lineage>
</organism>
<name>A0A1W6MSS5_9HYPH</name>
<dbReference type="EMBL" id="CP019948">
    <property type="protein sequence ID" value="ARN80661.1"/>
    <property type="molecule type" value="Genomic_DNA"/>
</dbReference>